<protein>
    <recommendedName>
        <fullName evidence="1">Antitoxin SocA-like Panacea domain-containing protein</fullName>
    </recommendedName>
</protein>
<evidence type="ECO:0000313" key="3">
    <source>
        <dbReference type="Proteomes" id="UP000286934"/>
    </source>
</evidence>
<dbReference type="EMBL" id="PIPP01000001">
    <property type="protein sequence ID" value="RUO38133.1"/>
    <property type="molecule type" value="Genomic_DNA"/>
</dbReference>
<gene>
    <name evidence="2" type="ORF">CWE13_00320</name>
</gene>
<dbReference type="OrthoDB" id="9804491at2"/>
<name>A0A432WWJ6_9GAMM</name>
<dbReference type="RefSeq" id="WP_126805359.1">
    <property type="nucleotide sequence ID" value="NZ_PIPP01000001.1"/>
</dbReference>
<feature type="domain" description="Antitoxin SocA-like Panacea" evidence="1">
    <location>
        <begin position="29"/>
        <end position="141"/>
    </location>
</feature>
<reference evidence="3" key="1">
    <citation type="journal article" date="2018" name="Front. Microbiol.">
        <title>Genome-Based Analysis Reveals the Taxonomy and Diversity of the Family Idiomarinaceae.</title>
        <authorList>
            <person name="Liu Y."/>
            <person name="Lai Q."/>
            <person name="Shao Z."/>
        </authorList>
    </citation>
    <scope>NUCLEOTIDE SEQUENCE [LARGE SCALE GENOMIC DNA]</scope>
    <source>
        <strain evidence="3">AIS</strain>
    </source>
</reference>
<accession>A0A432WWJ6</accession>
<keyword evidence="3" id="KW-1185">Reference proteome</keyword>
<proteinExistence type="predicted"/>
<organism evidence="2 3">
    <name type="scientific">Aliidiomarina shirensis</name>
    <dbReference type="NCBI Taxonomy" id="1048642"/>
    <lineage>
        <taxon>Bacteria</taxon>
        <taxon>Pseudomonadati</taxon>
        <taxon>Pseudomonadota</taxon>
        <taxon>Gammaproteobacteria</taxon>
        <taxon>Alteromonadales</taxon>
        <taxon>Idiomarinaceae</taxon>
        <taxon>Aliidiomarina</taxon>
    </lineage>
</organism>
<dbReference type="Pfam" id="PF13274">
    <property type="entry name" value="SocA_Panacea"/>
    <property type="match status" value="1"/>
</dbReference>
<dbReference type="Proteomes" id="UP000286934">
    <property type="component" value="Unassembled WGS sequence"/>
</dbReference>
<evidence type="ECO:0000313" key="2">
    <source>
        <dbReference type="EMBL" id="RUO38133.1"/>
    </source>
</evidence>
<evidence type="ECO:0000259" key="1">
    <source>
        <dbReference type="Pfam" id="PF13274"/>
    </source>
</evidence>
<comment type="caution">
    <text evidence="2">The sequence shown here is derived from an EMBL/GenBank/DDBJ whole genome shotgun (WGS) entry which is preliminary data.</text>
</comment>
<sequence>MIISNERNKLINAICYFSENVEKLGKTKLCKLLYFLDFRHFRDTGRPVTGLNYYAWPMGPVPAELYNEINNPKEDLAASIEFRETTAYRGKMLTVTKKSDTDTSIFTRRELSMLRELSEKYKTATADEMVEETHLENQPWHQVFEVEGKRQSLIPYELAVRTAEHEMVMSVSKDRQELMEKLSGTRQHIL</sequence>
<dbReference type="InterPro" id="IPR025272">
    <property type="entry name" value="SocA_Panacea"/>
</dbReference>
<dbReference type="AlphaFoldDB" id="A0A432WWJ6"/>